<evidence type="ECO:0000313" key="1">
    <source>
        <dbReference type="EMBL" id="EGF58609.1"/>
    </source>
</evidence>
<name>F3PR69_9BACE</name>
<sequence>MSFLRIYFLKFVACLSPKKEFWKIKQFMPFVDRSFFTAFAIKSL</sequence>
<reference evidence="1 2" key="1">
    <citation type="submission" date="2011-02" db="EMBL/GenBank/DDBJ databases">
        <authorList>
            <person name="Weinstock G."/>
            <person name="Sodergren E."/>
            <person name="Clifton S."/>
            <person name="Fulton L."/>
            <person name="Fulton B."/>
            <person name="Courtney L."/>
            <person name="Fronick C."/>
            <person name="Harrison M."/>
            <person name="Strong C."/>
            <person name="Farmer C."/>
            <person name="Delahaunty K."/>
            <person name="Markovic C."/>
            <person name="Hall O."/>
            <person name="Minx P."/>
            <person name="Tomlinson C."/>
            <person name="Mitreva M."/>
            <person name="Hou S."/>
            <person name="Chen J."/>
            <person name="Wollam A."/>
            <person name="Pepin K.H."/>
            <person name="Johnson M."/>
            <person name="Bhonagiri V."/>
            <person name="Zhang X."/>
            <person name="Suruliraj S."/>
            <person name="Warren W."/>
            <person name="Chinwalla A."/>
            <person name="Mardis E.R."/>
            <person name="Wilson R.K."/>
        </authorList>
    </citation>
    <scope>NUCLEOTIDE SEQUENCE [LARGE SCALE GENOMIC DNA]</scope>
    <source>
        <strain evidence="1 2">YIT 12057</strain>
    </source>
</reference>
<dbReference type="STRING" id="763034.HMPREF9446_01217"/>
<dbReference type="AlphaFoldDB" id="F3PR69"/>
<gene>
    <name evidence="1" type="ORF">HMPREF9446_01217</name>
</gene>
<dbReference type="Proteomes" id="UP000003416">
    <property type="component" value="Unassembled WGS sequence"/>
</dbReference>
<proteinExistence type="predicted"/>
<dbReference type="HOGENOM" id="CLU_3212380_0_0_10"/>
<dbReference type="EMBL" id="AFBN01000021">
    <property type="protein sequence ID" value="EGF58609.1"/>
    <property type="molecule type" value="Genomic_DNA"/>
</dbReference>
<comment type="caution">
    <text evidence="1">The sequence shown here is derived from an EMBL/GenBank/DDBJ whole genome shotgun (WGS) entry which is preliminary data.</text>
</comment>
<protein>
    <submittedName>
        <fullName evidence="1">Uncharacterized protein</fullName>
    </submittedName>
</protein>
<accession>F3PR69</accession>
<keyword evidence="2" id="KW-1185">Reference proteome</keyword>
<evidence type="ECO:0000313" key="2">
    <source>
        <dbReference type="Proteomes" id="UP000003416"/>
    </source>
</evidence>
<organism evidence="1 2">
    <name type="scientific">Bacteroides fluxus YIT 12057</name>
    <dbReference type="NCBI Taxonomy" id="763034"/>
    <lineage>
        <taxon>Bacteria</taxon>
        <taxon>Pseudomonadati</taxon>
        <taxon>Bacteroidota</taxon>
        <taxon>Bacteroidia</taxon>
        <taxon>Bacteroidales</taxon>
        <taxon>Bacteroidaceae</taxon>
        <taxon>Bacteroides</taxon>
    </lineage>
</organism>